<keyword evidence="3" id="KW-0489">Methyltransferase</keyword>
<dbReference type="GO" id="GO:0016279">
    <property type="term" value="F:protein-lysine N-methyltransferase activity"/>
    <property type="evidence" value="ECO:0007669"/>
    <property type="project" value="InterPro"/>
</dbReference>
<reference evidence="6" key="1">
    <citation type="journal article" date="2023" name="BMC Genomics">
        <title>Chromosome-level genome assemblies of Cutaneotrichosporon spp. (Trichosporonales, Basidiomycota) reveal imbalanced evolution between nucleotide sequences and chromosome synteny.</title>
        <authorList>
            <person name="Kobayashi Y."/>
            <person name="Kayamori A."/>
            <person name="Aoki K."/>
            <person name="Shiwa Y."/>
            <person name="Matsutani M."/>
            <person name="Fujita N."/>
            <person name="Sugita T."/>
            <person name="Iwasaki W."/>
            <person name="Tanaka N."/>
            <person name="Takashima M."/>
        </authorList>
    </citation>
    <scope>NUCLEOTIDE SEQUENCE</scope>
    <source>
        <strain evidence="6">HIS016</strain>
    </source>
</reference>
<evidence type="ECO:0000256" key="3">
    <source>
        <dbReference type="ARBA" id="ARBA00022603"/>
    </source>
</evidence>
<evidence type="ECO:0000256" key="5">
    <source>
        <dbReference type="SAM" id="MobiDB-lite"/>
    </source>
</evidence>
<keyword evidence="7" id="KW-1185">Reference proteome</keyword>
<dbReference type="Pfam" id="PF10237">
    <property type="entry name" value="N6-adenineMlase"/>
    <property type="match status" value="1"/>
</dbReference>
<evidence type="ECO:0000313" key="7">
    <source>
        <dbReference type="Proteomes" id="UP001222932"/>
    </source>
</evidence>
<keyword evidence="2" id="KW-0963">Cytoplasm</keyword>
<dbReference type="InterPro" id="IPR041370">
    <property type="entry name" value="Mlase_EEF1AKMT1/ZCCHC4"/>
</dbReference>
<evidence type="ECO:0000256" key="4">
    <source>
        <dbReference type="ARBA" id="ARBA00022679"/>
    </source>
</evidence>
<dbReference type="EMBL" id="BTCM01000005">
    <property type="protein sequence ID" value="GMK58089.1"/>
    <property type="molecule type" value="Genomic_DNA"/>
</dbReference>
<evidence type="ECO:0000256" key="1">
    <source>
        <dbReference type="ARBA" id="ARBA00004496"/>
    </source>
</evidence>
<dbReference type="GO" id="GO:0003676">
    <property type="term" value="F:nucleic acid binding"/>
    <property type="evidence" value="ECO:0007669"/>
    <property type="project" value="InterPro"/>
</dbReference>
<dbReference type="PANTHER" id="PTHR13200">
    <property type="entry name" value="EEF1A LYSINE METHYLTRANSFERASE 1"/>
    <property type="match status" value="1"/>
</dbReference>
<accession>A0AAD3YDM5</accession>
<sequence length="264" mass="28354">MLATVSSPSHRPAALSSSPEAALSSTALAALAQFMAESQALEEMVSAYAAADELASSSSDKSNEWTMDAFPEQWGMSQFWNDEHTARTLARECVAQARGGTIVLISSPSVFLMLKKMGVKNKLILLEFDDRFAVFPEFQFYDFARPLALGRLKDDKEKAAVVLVDPPYVNDECFSKAAQTARALAGPETKFIACTGWVVRQCAASVLGVKMINFRPGHAGGLATPFRAYVNYESRNPAFQFDADPEDGDNDGTAFAGAGGVGTA</sequence>
<evidence type="ECO:0000313" key="6">
    <source>
        <dbReference type="EMBL" id="GMK58089.1"/>
    </source>
</evidence>
<organism evidence="6 7">
    <name type="scientific">Cutaneotrichosporon spelunceum</name>
    <dbReference type="NCBI Taxonomy" id="1672016"/>
    <lineage>
        <taxon>Eukaryota</taxon>
        <taxon>Fungi</taxon>
        <taxon>Dikarya</taxon>
        <taxon>Basidiomycota</taxon>
        <taxon>Agaricomycotina</taxon>
        <taxon>Tremellomycetes</taxon>
        <taxon>Trichosporonales</taxon>
        <taxon>Trichosporonaceae</taxon>
        <taxon>Cutaneotrichosporon</taxon>
    </lineage>
</organism>
<dbReference type="PROSITE" id="PS00092">
    <property type="entry name" value="N6_MTASE"/>
    <property type="match status" value="1"/>
</dbReference>
<proteinExistence type="predicted"/>
<protein>
    <recommendedName>
        <fullName evidence="8">Protein-lysine N-methyltransferase EFM5</fullName>
    </recommendedName>
</protein>
<comment type="subcellular location">
    <subcellularLocation>
        <location evidence="1">Cytoplasm</location>
    </subcellularLocation>
</comment>
<dbReference type="PANTHER" id="PTHR13200:SF0">
    <property type="entry name" value="EEF1A LYSINE METHYLTRANSFERASE 1"/>
    <property type="match status" value="1"/>
</dbReference>
<dbReference type="InterPro" id="IPR002052">
    <property type="entry name" value="DNA_methylase_N6_adenine_CS"/>
</dbReference>
<dbReference type="AlphaFoldDB" id="A0AAD3YDM5"/>
<reference evidence="6" key="2">
    <citation type="submission" date="2023-06" db="EMBL/GenBank/DDBJ databases">
        <authorList>
            <person name="Kobayashi Y."/>
            <person name="Kayamori A."/>
            <person name="Aoki K."/>
            <person name="Shiwa Y."/>
            <person name="Fujita N."/>
            <person name="Sugita T."/>
            <person name="Iwasaki W."/>
            <person name="Tanaka N."/>
            <person name="Takashima M."/>
        </authorList>
    </citation>
    <scope>NUCLEOTIDE SEQUENCE</scope>
    <source>
        <strain evidence="6">HIS016</strain>
    </source>
</reference>
<feature type="region of interest" description="Disordered" evidence="5">
    <location>
        <begin position="240"/>
        <end position="264"/>
    </location>
</feature>
<dbReference type="GO" id="GO:0005737">
    <property type="term" value="C:cytoplasm"/>
    <property type="evidence" value="ECO:0007669"/>
    <property type="project" value="UniProtKB-SubCell"/>
</dbReference>
<evidence type="ECO:0000256" key="2">
    <source>
        <dbReference type="ARBA" id="ARBA00022490"/>
    </source>
</evidence>
<dbReference type="GO" id="GO:0032259">
    <property type="term" value="P:methylation"/>
    <property type="evidence" value="ECO:0007669"/>
    <property type="project" value="UniProtKB-KW"/>
</dbReference>
<comment type="caution">
    <text evidence="6">The sequence shown here is derived from an EMBL/GenBank/DDBJ whole genome shotgun (WGS) entry which is preliminary data.</text>
</comment>
<keyword evidence="4" id="KW-0808">Transferase</keyword>
<dbReference type="Proteomes" id="UP001222932">
    <property type="component" value="Unassembled WGS sequence"/>
</dbReference>
<name>A0AAD3YDM5_9TREE</name>
<gene>
    <name evidence="6" type="primary">EFM5</name>
    <name evidence="6" type="ORF">CspeluHIS016_0501210</name>
</gene>
<dbReference type="InterPro" id="IPR019369">
    <property type="entry name" value="Efm5/EEF1AKMT1"/>
</dbReference>
<evidence type="ECO:0008006" key="8">
    <source>
        <dbReference type="Google" id="ProtNLM"/>
    </source>
</evidence>